<dbReference type="OrthoDB" id="409650at2759"/>
<dbReference type="AlphaFoldDB" id="U6GT80"/>
<keyword evidence="1" id="KW-1133">Transmembrane helix</keyword>
<proteinExistence type="predicted"/>
<dbReference type="EMBL" id="HG673406">
    <property type="protein sequence ID" value="CDI83380.1"/>
    <property type="molecule type" value="Genomic_DNA"/>
</dbReference>
<keyword evidence="3" id="KW-1185">Reference proteome</keyword>
<evidence type="ECO:0000313" key="2">
    <source>
        <dbReference type="EMBL" id="CDI83380.1"/>
    </source>
</evidence>
<evidence type="ECO:0000313" key="3">
    <source>
        <dbReference type="Proteomes" id="UP000018050"/>
    </source>
</evidence>
<keyword evidence="1" id="KW-0472">Membrane</keyword>
<dbReference type="Proteomes" id="UP000018050">
    <property type="component" value="Unassembled WGS sequence"/>
</dbReference>
<organism evidence="2 3">
    <name type="scientific">Eimeria acervulina</name>
    <name type="common">Coccidian parasite</name>
    <dbReference type="NCBI Taxonomy" id="5801"/>
    <lineage>
        <taxon>Eukaryota</taxon>
        <taxon>Sar</taxon>
        <taxon>Alveolata</taxon>
        <taxon>Apicomplexa</taxon>
        <taxon>Conoidasida</taxon>
        <taxon>Coccidia</taxon>
        <taxon>Eucoccidiorida</taxon>
        <taxon>Eimeriorina</taxon>
        <taxon>Eimeriidae</taxon>
        <taxon>Eimeria</taxon>
    </lineage>
</organism>
<accession>U6GT80</accession>
<dbReference type="GeneID" id="25271775"/>
<keyword evidence="1" id="KW-0812">Transmembrane</keyword>
<reference evidence="2" key="2">
    <citation type="submission" date="2013-10" db="EMBL/GenBank/DDBJ databases">
        <authorList>
            <person name="Aslett M."/>
        </authorList>
    </citation>
    <scope>NUCLEOTIDE SEQUENCE [LARGE SCALE GENOMIC DNA]</scope>
    <source>
        <strain evidence="2">Houghton</strain>
    </source>
</reference>
<protein>
    <recommendedName>
        <fullName evidence="4">Transmembrane protein</fullName>
    </recommendedName>
</protein>
<evidence type="ECO:0000256" key="1">
    <source>
        <dbReference type="SAM" id="Phobius"/>
    </source>
</evidence>
<feature type="transmembrane region" description="Helical" evidence="1">
    <location>
        <begin position="16"/>
        <end position="36"/>
    </location>
</feature>
<dbReference type="RefSeq" id="XP_013247490.1">
    <property type="nucleotide sequence ID" value="XM_013392036.1"/>
</dbReference>
<feature type="transmembrane region" description="Helical" evidence="1">
    <location>
        <begin position="48"/>
        <end position="66"/>
    </location>
</feature>
<feature type="transmembrane region" description="Helical" evidence="1">
    <location>
        <begin position="112"/>
        <end position="145"/>
    </location>
</feature>
<evidence type="ECO:0008006" key="4">
    <source>
        <dbReference type="Google" id="ProtNLM"/>
    </source>
</evidence>
<dbReference type="VEuPathDB" id="ToxoDB:EAH_00037050"/>
<name>U6GT80_EIMAC</name>
<reference evidence="2" key="1">
    <citation type="submission" date="2013-10" db="EMBL/GenBank/DDBJ databases">
        <title>Genomic analysis of the causative agents of coccidiosis in chickens.</title>
        <authorList>
            <person name="Reid A.J."/>
            <person name="Blake D."/>
            <person name="Billington K."/>
            <person name="Browne H."/>
            <person name="Dunn M."/>
            <person name="Hung S."/>
            <person name="Kawahara F."/>
            <person name="Miranda-Saavedra D."/>
            <person name="Mourier T."/>
            <person name="Nagra H."/>
            <person name="Otto T.D."/>
            <person name="Rawlings N."/>
            <person name="Sanchez A."/>
            <person name="Sanders M."/>
            <person name="Subramaniam C."/>
            <person name="Tay Y."/>
            <person name="Dear P."/>
            <person name="Doerig C."/>
            <person name="Gruber A."/>
            <person name="Parkinson J."/>
            <person name="Shirley M."/>
            <person name="Wan K.L."/>
            <person name="Berriman M."/>
            <person name="Tomley F."/>
            <person name="Pain A."/>
        </authorList>
    </citation>
    <scope>NUCLEOTIDE SEQUENCE [LARGE SCALE GENOMIC DNA]</scope>
    <source>
        <strain evidence="2">Houghton</strain>
    </source>
</reference>
<sequence length="154" mass="16636">MRDPSGAKAKVETFKYAATIITAVSGATALYFAAVVATNFMKPCDVPLNLWLVGAIMLSLPATYAADRMKKQLGFPAALWFEISLLALGFIWMAAGTVMINMSTTCEVTAPVPWWTTFITVSLFWCGSIGGVFFLLSIVLIPMFLAGGRTPQIL</sequence>
<dbReference type="OMA" id="YLRTWII"/>
<feature type="transmembrane region" description="Helical" evidence="1">
    <location>
        <begin position="78"/>
        <end position="100"/>
    </location>
</feature>
<gene>
    <name evidence="2" type="ORF">EAH_00037050</name>
</gene>